<proteinExistence type="inferred from homology"/>
<reference evidence="11 12" key="1">
    <citation type="journal article" date="2014" name="Int. J. Syst. Evol. Microbiol.">
        <title>Complete genome sequence of Corynebacterium casei LMG S-19264T (=DSM 44701T), isolated from a smear-ripened cheese.</title>
        <authorList>
            <consortium name="US DOE Joint Genome Institute (JGI-PGF)"/>
            <person name="Walter F."/>
            <person name="Albersmeier A."/>
            <person name="Kalinowski J."/>
            <person name="Ruckert C."/>
        </authorList>
    </citation>
    <scope>NUCLEOTIDE SEQUENCE [LARGE SCALE GENOMIC DNA]</scope>
    <source>
        <strain evidence="11 12">CGMCC 1.15286</strain>
    </source>
</reference>
<dbReference type="GO" id="GO:0006281">
    <property type="term" value="P:DNA repair"/>
    <property type="evidence" value="ECO:0007669"/>
    <property type="project" value="UniProtKB-KW"/>
</dbReference>
<dbReference type="NCBIfam" id="TIGR00634">
    <property type="entry name" value="recN"/>
    <property type="match status" value="1"/>
</dbReference>
<dbReference type="GO" id="GO:0043590">
    <property type="term" value="C:bacterial nucleoid"/>
    <property type="evidence" value="ECO:0007669"/>
    <property type="project" value="TreeGrafter"/>
</dbReference>
<dbReference type="EMBL" id="BMHY01000001">
    <property type="protein sequence ID" value="GGG56895.1"/>
    <property type="molecule type" value="Genomic_DNA"/>
</dbReference>
<evidence type="ECO:0000256" key="2">
    <source>
        <dbReference type="ARBA" id="ARBA00009441"/>
    </source>
</evidence>
<dbReference type="InterPro" id="IPR004604">
    <property type="entry name" value="DNA_recomb/repair_RecN"/>
</dbReference>
<keyword evidence="6" id="KW-0067">ATP-binding</keyword>
<keyword evidence="7 9" id="KW-0234">DNA repair</keyword>
<sequence>MLREMSIRNLAVIEEVNVSFHHGFHVLTGETGAGKSIIIDALSLIVGGRGSADMVRYGCDKAEMEAMFDLNRNHPVWRVLERLGVHASPEEMLVVRRELSSHGKSSSRVNGQLVTMTMLREIGECLVNIHGQHEHQSLLKTEQHMEWLDMFAGDLLIERKQSYRQVYQQLMKAKADLRELEETTRHNVQMLDLYRFQIEEITNANLKPGEDEHLTEEKRKLQYAGKRMDSVSEAYNLLHGGKGLDALSKAITKLIDIQAYDQSRVAPLLEQLQSAFYQAEDAAFQLRDYRDGIESDPEQLAMIDDRLDLIHSLKRKYGESIPDILAYLEKTSLERDKIENRDEYLEKLRQEQQVLYERAVELATELSQLRAHASKRLSESIESELKQLQMNNTIFCVHMERIGGNNTQNTLGLVQLNSNGMDEAVFMLSTNPGEPLKPLSKIASGGEMSRIMLALKSIFAEIDQIPVLIFDEVDTGVSGRAAQAIAEKMSQLSSRCQIFSITHLPQVACMADHHYEISKQIVGQRTCTSVAMLNLNTRIEELARMLGGVEVTEKTRHHAQEMLDLASRQKGA</sequence>
<evidence type="ECO:0000259" key="10">
    <source>
        <dbReference type="Pfam" id="PF02463"/>
    </source>
</evidence>
<dbReference type="InterPro" id="IPR003395">
    <property type="entry name" value="RecF/RecN/SMC_N"/>
</dbReference>
<dbReference type="GO" id="GO:0005524">
    <property type="term" value="F:ATP binding"/>
    <property type="evidence" value="ECO:0007669"/>
    <property type="project" value="UniProtKB-KW"/>
</dbReference>
<dbReference type="Pfam" id="PF02463">
    <property type="entry name" value="SMC_N"/>
    <property type="match status" value="1"/>
</dbReference>
<dbReference type="AlphaFoldDB" id="A0A917GUL7"/>
<protein>
    <recommendedName>
        <fullName evidence="3 9">DNA repair protein RecN</fullName>
    </recommendedName>
    <alternativeName>
        <fullName evidence="8 9">Recombination protein N</fullName>
    </alternativeName>
</protein>
<feature type="domain" description="RecF/RecN/SMC N-terminal" evidence="10">
    <location>
        <begin position="2"/>
        <end position="520"/>
    </location>
</feature>
<evidence type="ECO:0000313" key="11">
    <source>
        <dbReference type="EMBL" id="GGG56895.1"/>
    </source>
</evidence>
<dbReference type="PIRSF" id="PIRSF003128">
    <property type="entry name" value="RecN"/>
    <property type="match status" value="1"/>
</dbReference>
<dbReference type="InterPro" id="IPR027417">
    <property type="entry name" value="P-loop_NTPase"/>
</dbReference>
<dbReference type="FunFam" id="3.40.50.300:FF:000319">
    <property type="entry name" value="DNA repair protein RecN"/>
    <property type="match status" value="1"/>
</dbReference>
<keyword evidence="12" id="KW-1185">Reference proteome</keyword>
<evidence type="ECO:0000256" key="6">
    <source>
        <dbReference type="ARBA" id="ARBA00022840"/>
    </source>
</evidence>
<evidence type="ECO:0000256" key="3">
    <source>
        <dbReference type="ARBA" id="ARBA00021315"/>
    </source>
</evidence>
<dbReference type="Gene3D" id="3.40.50.300">
    <property type="entry name" value="P-loop containing nucleotide triphosphate hydrolases"/>
    <property type="match status" value="2"/>
</dbReference>
<evidence type="ECO:0000313" key="12">
    <source>
        <dbReference type="Proteomes" id="UP000600247"/>
    </source>
</evidence>
<dbReference type="PANTHER" id="PTHR11059:SF0">
    <property type="entry name" value="DNA REPAIR PROTEIN RECN"/>
    <property type="match status" value="1"/>
</dbReference>
<keyword evidence="4" id="KW-0547">Nucleotide-binding</keyword>
<organism evidence="11 12">
    <name type="scientific">Paenibacillus radicis</name>
    <name type="common">ex Gao et al. 2016</name>
    <dbReference type="NCBI Taxonomy" id="1737354"/>
    <lineage>
        <taxon>Bacteria</taxon>
        <taxon>Bacillati</taxon>
        <taxon>Bacillota</taxon>
        <taxon>Bacilli</taxon>
        <taxon>Bacillales</taxon>
        <taxon>Paenibacillaceae</taxon>
        <taxon>Paenibacillus</taxon>
    </lineage>
</organism>
<dbReference type="SUPFAM" id="SSF52540">
    <property type="entry name" value="P-loop containing nucleoside triphosphate hydrolases"/>
    <property type="match status" value="1"/>
</dbReference>
<comment type="similarity">
    <text evidence="2 9">Belongs to the RecN family.</text>
</comment>
<keyword evidence="5 9" id="KW-0227">DNA damage</keyword>
<evidence type="ECO:0000256" key="4">
    <source>
        <dbReference type="ARBA" id="ARBA00022741"/>
    </source>
</evidence>
<evidence type="ECO:0000256" key="7">
    <source>
        <dbReference type="ARBA" id="ARBA00023204"/>
    </source>
</evidence>
<comment type="function">
    <text evidence="1 9">May be involved in recombinational repair of damaged DNA.</text>
</comment>
<dbReference type="RefSeq" id="WP_188887556.1">
    <property type="nucleotide sequence ID" value="NZ_BMHY01000001.1"/>
</dbReference>
<dbReference type="FunFam" id="3.40.50.300:FF:000356">
    <property type="entry name" value="DNA repair protein RecN"/>
    <property type="match status" value="1"/>
</dbReference>
<accession>A0A917GUL7</accession>
<evidence type="ECO:0000256" key="1">
    <source>
        <dbReference type="ARBA" id="ARBA00003618"/>
    </source>
</evidence>
<comment type="caution">
    <text evidence="11">The sequence shown here is derived from an EMBL/GenBank/DDBJ whole genome shotgun (WGS) entry which is preliminary data.</text>
</comment>
<dbReference type="GO" id="GO:0006310">
    <property type="term" value="P:DNA recombination"/>
    <property type="evidence" value="ECO:0007669"/>
    <property type="project" value="InterPro"/>
</dbReference>
<evidence type="ECO:0000256" key="5">
    <source>
        <dbReference type="ARBA" id="ARBA00022763"/>
    </source>
</evidence>
<dbReference type="GO" id="GO:0009432">
    <property type="term" value="P:SOS response"/>
    <property type="evidence" value="ECO:0007669"/>
    <property type="project" value="TreeGrafter"/>
</dbReference>
<dbReference type="CDD" id="cd03241">
    <property type="entry name" value="ABC_RecN"/>
    <property type="match status" value="2"/>
</dbReference>
<name>A0A917GUL7_9BACL</name>
<gene>
    <name evidence="11" type="primary">recN</name>
    <name evidence="11" type="ORF">GCM10010918_07400</name>
</gene>
<evidence type="ECO:0000256" key="8">
    <source>
        <dbReference type="ARBA" id="ARBA00033408"/>
    </source>
</evidence>
<evidence type="ECO:0000256" key="9">
    <source>
        <dbReference type="PIRNR" id="PIRNR003128"/>
    </source>
</evidence>
<dbReference type="PANTHER" id="PTHR11059">
    <property type="entry name" value="DNA REPAIR PROTEIN RECN"/>
    <property type="match status" value="1"/>
</dbReference>
<dbReference type="Proteomes" id="UP000600247">
    <property type="component" value="Unassembled WGS sequence"/>
</dbReference>